<keyword evidence="3" id="KW-1185">Reference proteome</keyword>
<name>A0AAW1LL86_SAPOF</name>
<dbReference type="AlphaFoldDB" id="A0AAW1LL86"/>
<evidence type="ECO:0000256" key="1">
    <source>
        <dbReference type="SAM" id="Phobius"/>
    </source>
</evidence>
<reference evidence="2" key="1">
    <citation type="submission" date="2024-03" db="EMBL/GenBank/DDBJ databases">
        <title>WGS assembly of Saponaria officinalis var. Norfolk2.</title>
        <authorList>
            <person name="Jenkins J."/>
            <person name="Shu S."/>
            <person name="Grimwood J."/>
            <person name="Barry K."/>
            <person name="Goodstein D."/>
            <person name="Schmutz J."/>
            <person name="Leebens-Mack J."/>
            <person name="Osbourn A."/>
        </authorList>
    </citation>
    <scope>NUCLEOTIDE SEQUENCE [LARGE SCALE GENOMIC DNA]</scope>
    <source>
        <strain evidence="2">JIC</strain>
    </source>
</reference>
<accession>A0AAW1LL86</accession>
<evidence type="ECO:0000313" key="2">
    <source>
        <dbReference type="EMBL" id="KAK9735924.1"/>
    </source>
</evidence>
<protein>
    <submittedName>
        <fullName evidence="2">Uncharacterized protein</fullName>
    </submittedName>
</protein>
<organism evidence="2 3">
    <name type="scientific">Saponaria officinalis</name>
    <name type="common">Common soapwort</name>
    <name type="synonym">Lychnis saponaria</name>
    <dbReference type="NCBI Taxonomy" id="3572"/>
    <lineage>
        <taxon>Eukaryota</taxon>
        <taxon>Viridiplantae</taxon>
        <taxon>Streptophyta</taxon>
        <taxon>Embryophyta</taxon>
        <taxon>Tracheophyta</taxon>
        <taxon>Spermatophyta</taxon>
        <taxon>Magnoliopsida</taxon>
        <taxon>eudicotyledons</taxon>
        <taxon>Gunneridae</taxon>
        <taxon>Pentapetalae</taxon>
        <taxon>Caryophyllales</taxon>
        <taxon>Caryophyllaceae</taxon>
        <taxon>Caryophylleae</taxon>
        <taxon>Saponaria</taxon>
    </lineage>
</organism>
<dbReference type="Proteomes" id="UP001443914">
    <property type="component" value="Unassembled WGS sequence"/>
</dbReference>
<keyword evidence="1" id="KW-0812">Transmembrane</keyword>
<evidence type="ECO:0000313" key="3">
    <source>
        <dbReference type="Proteomes" id="UP001443914"/>
    </source>
</evidence>
<proteinExistence type="predicted"/>
<sequence length="398" mass="44126">MESIRSERGVILSKEKLKTLAKLLQWQEQERVKSIRFRSEKDRSEYLRCSRETYEQTVAFLDESIMTRNIKKSESKSESETTAKVVRSYLEYLEMVAGYGMQMVKGVHLRLDFLKKVREHADSLIPRINELKEGSLEAWEIELKAKDLIEELSVFKDAMFKSFIKKTDPSFQHFSKSIKLSGNSFEDLVSKYQKKLIREKGAEFNKPFELLEDEQKIEVFRRGTFLSNTAYKAVNKIGKGLLIFTLAMSVWDIYSSEHKLQAVTTEVAEFGAGYAGGYVGEIAGAAVATYLVSAVGVAETAATAAFVGLASFVTGFGLAIGLGFLAGYVVGKIFESGGKHAGGAITVKKDEPKLPPVQKHPYQTQVYAAPMPNGPLLARQLAYDPKPSTAAAVVVAVA</sequence>
<comment type="caution">
    <text evidence="2">The sequence shown here is derived from an EMBL/GenBank/DDBJ whole genome shotgun (WGS) entry which is preliminary data.</text>
</comment>
<gene>
    <name evidence="2" type="ORF">RND81_04G238300</name>
</gene>
<keyword evidence="1" id="KW-1133">Transmembrane helix</keyword>
<dbReference type="EMBL" id="JBDFQZ010000004">
    <property type="protein sequence ID" value="KAK9735924.1"/>
    <property type="molecule type" value="Genomic_DNA"/>
</dbReference>
<keyword evidence="1" id="KW-0472">Membrane</keyword>
<feature type="transmembrane region" description="Helical" evidence="1">
    <location>
        <begin position="305"/>
        <end position="330"/>
    </location>
</feature>